<dbReference type="EMBL" id="DQHO01000028">
    <property type="protein sequence ID" value="HCS93932.1"/>
    <property type="molecule type" value="Genomic_DNA"/>
</dbReference>
<dbReference type="GO" id="GO:0004565">
    <property type="term" value="F:beta-galactosidase activity"/>
    <property type="evidence" value="ECO:0007669"/>
    <property type="project" value="InterPro"/>
</dbReference>
<dbReference type="InterPro" id="IPR026283">
    <property type="entry name" value="B-gal_1-like"/>
</dbReference>
<feature type="active site" description="Nucleophile" evidence="4">
    <location>
        <position position="235"/>
    </location>
</feature>
<dbReference type="Gene3D" id="3.20.20.80">
    <property type="entry name" value="Glycosidases"/>
    <property type="match status" value="1"/>
</dbReference>
<evidence type="ECO:0000256" key="2">
    <source>
        <dbReference type="ARBA" id="ARBA00022801"/>
    </source>
</evidence>
<evidence type="ECO:0000256" key="4">
    <source>
        <dbReference type="PIRSR" id="PIRSR006336-1"/>
    </source>
</evidence>
<sequence length="588" mass="67680">METFEVTDDFYLNGKPFKVISGSIHYFRVVADYWRDRLEKLRLMGCNTVETYVPWNKHEPKKGSYDFSANQNLRHFIELAQEIGLYVILRPSPYICAEWEFGGLPYWLLREPLIKIRFSDQLFLKYVANYFDHLLPQVADLQITHGGPIIMMQVENEYGAYGNDKVYMRELAGLMRKGGIDVPLVTSDGPWHDMLLNGSIQDLALPTINCGSQIAEHFQTLRQFHGQKKPLMVMEFWIGWFDAWGDKIHHTSSTTDATRELEDILNEGSVNIYMFHGGTNFGFTNGSNYYEKLSPDVTSYDYDALLTEWGDTTAKYEAFQKVIGQFTDIPVFPLSTEIKKASFGQFDVRERVSLFETLETISNPVTSPYTVAMEDLDQEYGYIYYKSKIGKNRDIEDFRLISCMDRAHIFINQQLEMIQYDQEIGQKQSLTLTEEKNELGILVENMGRVNYSTHMNHQYKGIKDGVIINGAFQSDWEIYTLPMDDLSAVDYSKDYHEGQPSFSRFEIPIDQPADTFIDLTGFGKGFVMVNGFNIGRFWKIGPQKRLYIPGPLLKVGHNEIVIFESDGEISDHITLTDAPLLMPKAVEE</sequence>
<feature type="active site" description="Proton donor" evidence="4">
    <location>
        <position position="157"/>
    </location>
</feature>
<accession>A0A3D4S632</accession>
<dbReference type="InterPro" id="IPR001944">
    <property type="entry name" value="Glycoside_Hdrlase_35"/>
</dbReference>
<evidence type="ECO:0000313" key="9">
    <source>
        <dbReference type="Proteomes" id="UP000262195"/>
    </source>
</evidence>
<comment type="caution">
    <text evidence="8">The sequence shown here is derived from an EMBL/GenBank/DDBJ whole genome shotgun (WGS) entry which is preliminary data.</text>
</comment>
<feature type="domain" description="Beta-galactosidase galactose-binding" evidence="7">
    <location>
        <begin position="502"/>
        <end position="558"/>
    </location>
</feature>
<dbReference type="STRING" id="1121105.GCA_000421665_01730"/>
<keyword evidence="2" id="KW-0378">Hydrolase</keyword>
<dbReference type="Pfam" id="PF21467">
    <property type="entry name" value="BetaGal_gal-bd"/>
    <property type="match status" value="1"/>
</dbReference>
<dbReference type="FunFam" id="2.60.120.260:FF:000049">
    <property type="entry name" value="Beta-galactosidase"/>
    <property type="match status" value="1"/>
</dbReference>
<evidence type="ECO:0000259" key="5">
    <source>
        <dbReference type="Pfam" id="PF01301"/>
    </source>
</evidence>
<organism evidence="8 9">
    <name type="scientific">Bavariicoccus seileri</name>
    <dbReference type="NCBI Taxonomy" id="549685"/>
    <lineage>
        <taxon>Bacteria</taxon>
        <taxon>Bacillati</taxon>
        <taxon>Bacillota</taxon>
        <taxon>Bacilli</taxon>
        <taxon>Lactobacillales</taxon>
        <taxon>Enterococcaceae</taxon>
        <taxon>Bavariicoccus</taxon>
    </lineage>
</organism>
<evidence type="ECO:0000256" key="1">
    <source>
        <dbReference type="ARBA" id="ARBA00009809"/>
    </source>
</evidence>
<reference evidence="8 9" key="1">
    <citation type="journal article" date="2018" name="Nat. Biotechnol.">
        <title>A standardized bacterial taxonomy based on genome phylogeny substantially revises the tree of life.</title>
        <authorList>
            <person name="Parks D.H."/>
            <person name="Chuvochina M."/>
            <person name="Waite D.W."/>
            <person name="Rinke C."/>
            <person name="Skarshewski A."/>
            <person name="Chaumeil P.A."/>
            <person name="Hugenholtz P."/>
        </authorList>
    </citation>
    <scope>NUCLEOTIDE SEQUENCE [LARGE SCALE GENOMIC DNA]</scope>
    <source>
        <strain evidence="8">UBA11306</strain>
    </source>
</reference>
<keyword evidence="3" id="KW-0326">Glycosidase</keyword>
<dbReference type="GO" id="GO:0005975">
    <property type="term" value="P:carbohydrate metabolic process"/>
    <property type="evidence" value="ECO:0007669"/>
    <property type="project" value="InterPro"/>
</dbReference>
<evidence type="ECO:0000256" key="3">
    <source>
        <dbReference type="ARBA" id="ARBA00023295"/>
    </source>
</evidence>
<feature type="domain" description="Glycoside hydrolase 35 catalytic" evidence="5">
    <location>
        <begin position="10"/>
        <end position="324"/>
    </location>
</feature>
<comment type="similarity">
    <text evidence="1">Belongs to the glycosyl hydrolase 35 family.</text>
</comment>
<dbReference type="AlphaFoldDB" id="A0A3D4S632"/>
<dbReference type="PROSITE" id="PS01182">
    <property type="entry name" value="GLYCOSYL_HYDROL_F35"/>
    <property type="match status" value="1"/>
</dbReference>
<dbReference type="PANTHER" id="PTHR23421">
    <property type="entry name" value="BETA-GALACTOSIDASE RELATED"/>
    <property type="match status" value="1"/>
</dbReference>
<feature type="domain" description="Beta-galactosidase 1-like first all-beta" evidence="6">
    <location>
        <begin position="372"/>
        <end position="481"/>
    </location>
</feature>
<name>A0A3D4S632_9ENTE</name>
<protein>
    <submittedName>
        <fullName evidence="8">Beta-galactosidase</fullName>
    </submittedName>
</protein>
<dbReference type="InterPro" id="IPR017853">
    <property type="entry name" value="GH"/>
</dbReference>
<dbReference type="InterPro" id="IPR008979">
    <property type="entry name" value="Galactose-bd-like_sf"/>
</dbReference>
<proteinExistence type="inferred from homology"/>
<evidence type="ECO:0000259" key="7">
    <source>
        <dbReference type="Pfam" id="PF21467"/>
    </source>
</evidence>
<dbReference type="FunFam" id="3.20.20.80:FF:000115">
    <property type="entry name" value="Beta-galactosidase"/>
    <property type="match status" value="1"/>
</dbReference>
<dbReference type="InterPro" id="IPR019801">
    <property type="entry name" value="Glyco_hydro_35_CS"/>
</dbReference>
<dbReference type="PRINTS" id="PR00742">
    <property type="entry name" value="GLHYDRLASE35"/>
</dbReference>
<dbReference type="RefSeq" id="WP_022796988.1">
    <property type="nucleotide sequence ID" value="NZ_JBQDSL010000033.1"/>
</dbReference>
<dbReference type="Proteomes" id="UP000262195">
    <property type="component" value="Unassembled WGS sequence"/>
</dbReference>
<dbReference type="Pfam" id="PF21317">
    <property type="entry name" value="BetaGal_ABD_1"/>
    <property type="match status" value="1"/>
</dbReference>
<dbReference type="PIRSF" id="PIRSF006336">
    <property type="entry name" value="B-gal"/>
    <property type="match status" value="1"/>
</dbReference>
<gene>
    <name evidence="8" type="ORF">DIW15_04400</name>
</gene>
<evidence type="ECO:0000313" key="8">
    <source>
        <dbReference type="EMBL" id="HCS93932.1"/>
    </source>
</evidence>
<dbReference type="Pfam" id="PF01301">
    <property type="entry name" value="Glyco_hydro_35"/>
    <property type="match status" value="1"/>
</dbReference>
<evidence type="ECO:0000259" key="6">
    <source>
        <dbReference type="Pfam" id="PF21317"/>
    </source>
</evidence>
<dbReference type="InterPro" id="IPR048912">
    <property type="entry name" value="BetaGal1-like_ABD1"/>
</dbReference>
<dbReference type="InterPro" id="IPR048913">
    <property type="entry name" value="BetaGal_gal-bd"/>
</dbReference>
<dbReference type="SUPFAM" id="SSF51445">
    <property type="entry name" value="(Trans)glycosidases"/>
    <property type="match status" value="1"/>
</dbReference>
<dbReference type="SUPFAM" id="SSF49785">
    <property type="entry name" value="Galactose-binding domain-like"/>
    <property type="match status" value="1"/>
</dbReference>
<dbReference type="Gene3D" id="2.60.120.260">
    <property type="entry name" value="Galactose-binding domain-like"/>
    <property type="match status" value="2"/>
</dbReference>
<dbReference type="InterPro" id="IPR031330">
    <property type="entry name" value="Gly_Hdrlase_35_cat"/>
</dbReference>